<protein>
    <submittedName>
        <fullName evidence="2">Uncharacterized protein</fullName>
    </submittedName>
</protein>
<evidence type="ECO:0000313" key="3">
    <source>
        <dbReference type="Proteomes" id="UP000298030"/>
    </source>
</evidence>
<accession>A0A4Y7U007</accession>
<keyword evidence="3" id="KW-1185">Reference proteome</keyword>
<gene>
    <name evidence="2" type="ORF">FA13DRAFT_1723982</name>
</gene>
<dbReference type="Proteomes" id="UP000298030">
    <property type="component" value="Unassembled WGS sequence"/>
</dbReference>
<evidence type="ECO:0000256" key="1">
    <source>
        <dbReference type="SAM" id="MobiDB-lite"/>
    </source>
</evidence>
<reference evidence="2 3" key="1">
    <citation type="journal article" date="2019" name="Nat. Ecol. Evol.">
        <title>Megaphylogeny resolves global patterns of mushroom evolution.</title>
        <authorList>
            <person name="Varga T."/>
            <person name="Krizsan K."/>
            <person name="Foldi C."/>
            <person name="Dima B."/>
            <person name="Sanchez-Garcia M."/>
            <person name="Sanchez-Ramirez S."/>
            <person name="Szollosi G.J."/>
            <person name="Szarkandi J.G."/>
            <person name="Papp V."/>
            <person name="Albert L."/>
            <person name="Andreopoulos W."/>
            <person name="Angelini C."/>
            <person name="Antonin V."/>
            <person name="Barry K.W."/>
            <person name="Bougher N.L."/>
            <person name="Buchanan P."/>
            <person name="Buyck B."/>
            <person name="Bense V."/>
            <person name="Catcheside P."/>
            <person name="Chovatia M."/>
            <person name="Cooper J."/>
            <person name="Damon W."/>
            <person name="Desjardin D."/>
            <person name="Finy P."/>
            <person name="Geml J."/>
            <person name="Haridas S."/>
            <person name="Hughes K."/>
            <person name="Justo A."/>
            <person name="Karasinski D."/>
            <person name="Kautmanova I."/>
            <person name="Kiss B."/>
            <person name="Kocsube S."/>
            <person name="Kotiranta H."/>
            <person name="LaButti K.M."/>
            <person name="Lechner B.E."/>
            <person name="Liimatainen K."/>
            <person name="Lipzen A."/>
            <person name="Lukacs Z."/>
            <person name="Mihaltcheva S."/>
            <person name="Morgado L.N."/>
            <person name="Niskanen T."/>
            <person name="Noordeloos M.E."/>
            <person name="Ohm R.A."/>
            <person name="Ortiz-Santana B."/>
            <person name="Ovrebo C."/>
            <person name="Racz N."/>
            <person name="Riley R."/>
            <person name="Savchenko A."/>
            <person name="Shiryaev A."/>
            <person name="Soop K."/>
            <person name="Spirin V."/>
            <person name="Szebenyi C."/>
            <person name="Tomsovsky M."/>
            <person name="Tulloss R.E."/>
            <person name="Uehling J."/>
            <person name="Grigoriev I.V."/>
            <person name="Vagvolgyi C."/>
            <person name="Papp T."/>
            <person name="Martin F.M."/>
            <person name="Miettinen O."/>
            <person name="Hibbett D.S."/>
            <person name="Nagy L.G."/>
        </authorList>
    </citation>
    <scope>NUCLEOTIDE SEQUENCE [LARGE SCALE GENOMIC DNA]</scope>
    <source>
        <strain evidence="2 3">FP101781</strain>
    </source>
</reference>
<organism evidence="2 3">
    <name type="scientific">Coprinellus micaceus</name>
    <name type="common">Glistening ink-cap mushroom</name>
    <name type="synonym">Coprinus micaceus</name>
    <dbReference type="NCBI Taxonomy" id="71717"/>
    <lineage>
        <taxon>Eukaryota</taxon>
        <taxon>Fungi</taxon>
        <taxon>Dikarya</taxon>
        <taxon>Basidiomycota</taxon>
        <taxon>Agaricomycotina</taxon>
        <taxon>Agaricomycetes</taxon>
        <taxon>Agaricomycetidae</taxon>
        <taxon>Agaricales</taxon>
        <taxon>Agaricineae</taxon>
        <taxon>Psathyrellaceae</taxon>
        <taxon>Coprinellus</taxon>
    </lineage>
</organism>
<dbReference type="AlphaFoldDB" id="A0A4Y7U007"/>
<sequence>MPTFKDRSSGGSVDMQHAAEPIRTSRRTSTVQTLVLLAHSLSYAYVRVFISRI</sequence>
<dbReference type="EMBL" id="QPFP01000001">
    <property type="protein sequence ID" value="TEB39773.1"/>
    <property type="molecule type" value="Genomic_DNA"/>
</dbReference>
<feature type="region of interest" description="Disordered" evidence="1">
    <location>
        <begin position="1"/>
        <end position="28"/>
    </location>
</feature>
<evidence type="ECO:0000313" key="2">
    <source>
        <dbReference type="EMBL" id="TEB39773.1"/>
    </source>
</evidence>
<proteinExistence type="predicted"/>
<comment type="caution">
    <text evidence="2">The sequence shown here is derived from an EMBL/GenBank/DDBJ whole genome shotgun (WGS) entry which is preliminary data.</text>
</comment>
<name>A0A4Y7U007_COPMI</name>